<gene>
    <name evidence="11" type="primary">KIN12B</name>
    <name evidence="11" type="ORF">AXF42_Ash013667</name>
</gene>
<feature type="coiled-coil region" evidence="8">
    <location>
        <begin position="411"/>
        <end position="438"/>
    </location>
</feature>
<dbReference type="Proteomes" id="UP000236161">
    <property type="component" value="Unassembled WGS sequence"/>
</dbReference>
<dbReference type="SUPFAM" id="SSF52540">
    <property type="entry name" value="P-loop containing nucleoside triphosphate hydrolases"/>
    <property type="match status" value="1"/>
</dbReference>
<feature type="coiled-coil region" evidence="8">
    <location>
        <begin position="1170"/>
        <end position="1225"/>
    </location>
</feature>
<dbReference type="Pfam" id="PF00225">
    <property type="entry name" value="Kinesin"/>
    <property type="match status" value="2"/>
</dbReference>
<dbReference type="InterPro" id="IPR036961">
    <property type="entry name" value="Kinesin_motor_dom_sf"/>
</dbReference>
<dbReference type="InterPro" id="IPR001752">
    <property type="entry name" value="Kinesin_motor_dom"/>
</dbReference>
<evidence type="ECO:0000256" key="3">
    <source>
        <dbReference type="ARBA" id="ARBA00022840"/>
    </source>
</evidence>
<evidence type="ECO:0000256" key="6">
    <source>
        <dbReference type="ARBA" id="ARBA00034488"/>
    </source>
</evidence>
<keyword evidence="1" id="KW-0493">Microtubule</keyword>
<dbReference type="InterPro" id="IPR027417">
    <property type="entry name" value="P-loop_NTPase"/>
</dbReference>
<dbReference type="STRING" id="1088818.A0A2I0APJ8"/>
<feature type="region of interest" description="Disordered" evidence="9">
    <location>
        <begin position="1"/>
        <end position="77"/>
    </location>
</feature>
<feature type="domain" description="Kinesin motor" evidence="10">
    <location>
        <begin position="99"/>
        <end position="404"/>
    </location>
</feature>
<dbReference type="GO" id="GO:0007018">
    <property type="term" value="P:microtubule-based movement"/>
    <property type="evidence" value="ECO:0007669"/>
    <property type="project" value="InterPro"/>
</dbReference>
<name>A0A2I0APJ8_9ASPA</name>
<evidence type="ECO:0000313" key="12">
    <source>
        <dbReference type="Proteomes" id="UP000236161"/>
    </source>
</evidence>
<evidence type="ECO:0000256" key="8">
    <source>
        <dbReference type="SAM" id="Coils"/>
    </source>
</evidence>
<dbReference type="EMBL" id="KZ451968">
    <property type="protein sequence ID" value="PKA57479.1"/>
    <property type="molecule type" value="Genomic_DNA"/>
</dbReference>
<evidence type="ECO:0000256" key="2">
    <source>
        <dbReference type="ARBA" id="ARBA00022741"/>
    </source>
</evidence>
<evidence type="ECO:0000256" key="9">
    <source>
        <dbReference type="SAM" id="MobiDB-lite"/>
    </source>
</evidence>
<evidence type="ECO:0000313" key="11">
    <source>
        <dbReference type="EMBL" id="PKA57479.1"/>
    </source>
</evidence>
<keyword evidence="5 7" id="KW-0505">Motor protein</keyword>
<evidence type="ECO:0000256" key="5">
    <source>
        <dbReference type="ARBA" id="ARBA00023175"/>
    </source>
</evidence>
<proteinExistence type="inferred from homology"/>
<keyword evidence="3 7" id="KW-0067">ATP-binding</keyword>
<organism evidence="11 12">
    <name type="scientific">Apostasia shenzhenica</name>
    <dbReference type="NCBI Taxonomy" id="1088818"/>
    <lineage>
        <taxon>Eukaryota</taxon>
        <taxon>Viridiplantae</taxon>
        <taxon>Streptophyta</taxon>
        <taxon>Embryophyta</taxon>
        <taxon>Tracheophyta</taxon>
        <taxon>Spermatophyta</taxon>
        <taxon>Magnoliopsida</taxon>
        <taxon>Liliopsida</taxon>
        <taxon>Asparagales</taxon>
        <taxon>Orchidaceae</taxon>
        <taxon>Apostasioideae</taxon>
        <taxon>Apostasia</taxon>
    </lineage>
</organism>
<dbReference type="GO" id="GO:0003777">
    <property type="term" value="F:microtubule motor activity"/>
    <property type="evidence" value="ECO:0007669"/>
    <property type="project" value="InterPro"/>
</dbReference>
<evidence type="ECO:0000256" key="7">
    <source>
        <dbReference type="PROSITE-ProRule" id="PRU00283"/>
    </source>
</evidence>
<evidence type="ECO:0000256" key="4">
    <source>
        <dbReference type="ARBA" id="ARBA00023054"/>
    </source>
</evidence>
<evidence type="ECO:0000259" key="10">
    <source>
        <dbReference type="PROSITE" id="PS50067"/>
    </source>
</evidence>
<reference evidence="11 12" key="1">
    <citation type="journal article" date="2017" name="Nature">
        <title>The Apostasia genome and the evolution of orchids.</title>
        <authorList>
            <person name="Zhang G.Q."/>
            <person name="Liu K.W."/>
            <person name="Li Z."/>
            <person name="Lohaus R."/>
            <person name="Hsiao Y.Y."/>
            <person name="Niu S.C."/>
            <person name="Wang J.Y."/>
            <person name="Lin Y.C."/>
            <person name="Xu Q."/>
            <person name="Chen L.J."/>
            <person name="Yoshida K."/>
            <person name="Fujiwara S."/>
            <person name="Wang Z.W."/>
            <person name="Zhang Y.Q."/>
            <person name="Mitsuda N."/>
            <person name="Wang M."/>
            <person name="Liu G.H."/>
            <person name="Pecoraro L."/>
            <person name="Huang H.X."/>
            <person name="Xiao X.J."/>
            <person name="Lin M."/>
            <person name="Wu X.Y."/>
            <person name="Wu W.L."/>
            <person name="Chen Y.Y."/>
            <person name="Chang S.B."/>
            <person name="Sakamoto S."/>
            <person name="Ohme-Takagi M."/>
            <person name="Yagi M."/>
            <person name="Zeng S.J."/>
            <person name="Shen C.Y."/>
            <person name="Yeh C.M."/>
            <person name="Luo Y.B."/>
            <person name="Tsai W.C."/>
            <person name="Van de Peer Y."/>
            <person name="Liu Z.J."/>
        </authorList>
    </citation>
    <scope>NUCLEOTIDE SEQUENCE [LARGE SCALE GENOMIC DNA]</scope>
    <source>
        <strain evidence="12">cv. Shenzhen</strain>
        <tissue evidence="11">Stem</tissue>
    </source>
</reference>
<keyword evidence="4 8" id="KW-0175">Coiled coil</keyword>
<keyword evidence="2 7" id="KW-0547">Nucleotide-binding</keyword>
<dbReference type="PRINTS" id="PR00380">
    <property type="entry name" value="KINESINHEAVY"/>
</dbReference>
<comment type="similarity">
    <text evidence="6">Belongs to the TRAFAC class myosin-kinesin ATPase superfamily. Kinesin family. KIN-12 subfamily.</text>
</comment>
<dbReference type="PANTHER" id="PTHR37739:SF16">
    <property type="entry name" value="KINESIN-LIKE PROTEIN"/>
    <property type="match status" value="1"/>
</dbReference>
<dbReference type="GO" id="GO:0008017">
    <property type="term" value="F:microtubule binding"/>
    <property type="evidence" value="ECO:0007669"/>
    <property type="project" value="InterPro"/>
</dbReference>
<dbReference type="AlphaFoldDB" id="A0A2I0APJ8"/>
<sequence length="1254" mass="141320">MKALLHARSGRVPPSEALTPSSQKQRPPRFPKENVDPNAMAPDSPHFRSPTVSGKSPAVRSRSPLPPRPPPSSNPLKRKLNLETLQESGSPANFCYDSGVQVIVRMRPLNKEEEEEGFQIAQKISSNSISILDQTFTFDSVADASSTQQDIFQLLGLPLVENCLAGLNSSIFAYGQTGSGKTYTMWGPPSSLTTDGSLVQERGLTPRVFELLFSRINEEQAKNSDKHLSFQCRCSFLEIYNEQITDLLCPSQGNLQIREDVRTGVFVDFLTEEHVFELKDVIQLLIKSTVDGLSSLKTSRINLVDLAGSERQKATRTVGRRLKEAGNINRSLSQLGNLINILAEVSQSGKQRHIPYRDSRLTFLLQDSLGGNSKLAMICTISPLQSCKNETLSTLRFAQRAKAIKNKAVINETTEDDVNVLREQIRQLKDELLRMKSNNLSSDGSKSSGWNVHRSLSLLRKSLCHPRTLPVVEDDSDEEMEIVEEGVEKDGVGAHPTFNEQDISNVVEESGSLLILKELNPCYADKDAKPSDIFPMQTEDSNRNKRDTACSIHIEEGNEIDQITPKFGEPEVQGRELTEAADGRTSIIPDVKVHISQDECKQKLILSKRKSLDCNPEMIMEGSAQVKFSEQSHDSSRYSYVSPGELNIVGCEPSLTLQSPTLSISPRLENCSRKSLRTSLSTSASQKNISAPVEHDPGNVNISLSDNLKLSNSDYPATKSSFKTTENLETSLCQGLQIIDNHQSGSLRDSLFRFSLKRVDPKFLISINKVDVGVQTLPEESCVSEDSSLFVCSHCNEEARPLEINDSTKDAGLQMVAIDDCQVEMQSQSAKQYKKTLPKAVKKVLAGTIRREMDLENHCIKQAGEIMHLNRLVQQYKHERECLAVIEQTREDKISRLESLMDGILPTEQFMAEEFLFLKNEHMMLKEKFENHPEVLRLNIELKRVQNELDGYRNFFDLGEREVLMEEIQDLRGQLLYCIDSSHYPTYKRVPMLQLTHLTELGSTPAMIGETKEEIAREHLEQERQYWTEAETKWISQSEELKAELEANRAIAEKWKTELESEKKCSEELKEALQTALLVHTRTLEQYADLEVKHMALLCRHRKMREGITDVKRAAARAGVKGAEFKLIESLAAQIEVLKADREKDKRYWRDENKGLQSQLKDTVEAVEAAGELLGRLKEAEKAATAAQEQALAAEQRAEKFCREIDDLKKHYEKEIARLNQLLAESRPLIEQGNEYSADTGPYPWFYGYDKCNI</sequence>
<dbReference type="PANTHER" id="PTHR37739">
    <property type="entry name" value="KINESIN-LIKE PROTEIN KIN-12D"/>
    <property type="match status" value="1"/>
</dbReference>
<dbReference type="OrthoDB" id="3176171at2759"/>
<feature type="binding site" evidence="7">
    <location>
        <begin position="175"/>
        <end position="182"/>
    </location>
    <ligand>
        <name>ATP</name>
        <dbReference type="ChEBI" id="CHEBI:30616"/>
    </ligand>
</feature>
<feature type="coiled-coil region" evidence="8">
    <location>
        <begin position="1038"/>
        <end position="1076"/>
    </location>
</feature>
<dbReference type="PROSITE" id="PS50067">
    <property type="entry name" value="KINESIN_MOTOR_2"/>
    <property type="match status" value="1"/>
</dbReference>
<accession>A0A2I0APJ8</accession>
<dbReference type="GO" id="GO:0005874">
    <property type="term" value="C:microtubule"/>
    <property type="evidence" value="ECO:0007669"/>
    <property type="project" value="UniProtKB-KW"/>
</dbReference>
<dbReference type="GO" id="GO:0005524">
    <property type="term" value="F:ATP binding"/>
    <property type="evidence" value="ECO:0007669"/>
    <property type="project" value="UniProtKB-UniRule"/>
</dbReference>
<dbReference type="Gene3D" id="3.40.850.10">
    <property type="entry name" value="Kinesin motor domain"/>
    <property type="match status" value="2"/>
</dbReference>
<keyword evidence="12" id="KW-1185">Reference proteome</keyword>
<dbReference type="InterPro" id="IPR044986">
    <property type="entry name" value="KIF15/KIN-12"/>
</dbReference>
<protein>
    <submittedName>
        <fullName evidence="11">Kinesin-like protein KIN12B</fullName>
    </submittedName>
</protein>
<dbReference type="PROSITE" id="PS00411">
    <property type="entry name" value="KINESIN_MOTOR_1"/>
    <property type="match status" value="1"/>
</dbReference>
<feature type="compositionally biased region" description="Pro residues" evidence="9">
    <location>
        <begin position="64"/>
        <end position="73"/>
    </location>
</feature>
<evidence type="ECO:0000256" key="1">
    <source>
        <dbReference type="ARBA" id="ARBA00022701"/>
    </source>
</evidence>
<dbReference type="SMART" id="SM00129">
    <property type="entry name" value="KISc"/>
    <property type="match status" value="1"/>
</dbReference>
<dbReference type="InterPro" id="IPR019821">
    <property type="entry name" value="Kinesin_motor_CS"/>
</dbReference>